<evidence type="ECO:0000313" key="3">
    <source>
        <dbReference type="EMBL" id="MFD1672251.1"/>
    </source>
</evidence>
<name>A0ABW4J7I4_9LACO</name>
<dbReference type="PANTHER" id="PTHR10513">
    <property type="entry name" value="DEOXYNUCLEOSIDE KINASE"/>
    <property type="match status" value="1"/>
</dbReference>
<dbReference type="Pfam" id="PF01712">
    <property type="entry name" value="dNK"/>
    <property type="match status" value="1"/>
</dbReference>
<comment type="similarity">
    <text evidence="1">Belongs to the DCK/DGK family.</text>
</comment>
<dbReference type="InterPro" id="IPR002624">
    <property type="entry name" value="DCK/DGK"/>
</dbReference>
<dbReference type="GO" id="GO:0016301">
    <property type="term" value="F:kinase activity"/>
    <property type="evidence" value="ECO:0007669"/>
    <property type="project" value="UniProtKB-KW"/>
</dbReference>
<dbReference type="SUPFAM" id="SSF52540">
    <property type="entry name" value="P-loop containing nucleoside triphosphate hydrolases"/>
    <property type="match status" value="1"/>
</dbReference>
<dbReference type="PANTHER" id="PTHR10513:SF35">
    <property type="entry name" value="DEOXYADENOSINE KINASE"/>
    <property type="match status" value="1"/>
</dbReference>
<sequence length="235" mass="27335">MLVLSGVIGSGKSSLTKILADHLGTEAFYEKVKDNPVLPLFYKGNKIAEAKRAAGQRDATNPYAFLLQIYFLNTRFHSIKAALTDDNNVLDRSIYEDEIFMRMNTDQGHATKEEYLIYKDLLDNMLEELEGMPKKHPDLLVNIHVSYDTMIKRIAKRGRQYEQIQQDPSLVTYYKDLIDYYDTWYQNYDASAKIQIDGDRYDFIENPKDQQIILKTLDQKILEIHHEADPAFKII</sequence>
<feature type="domain" description="Deoxynucleoside kinase" evidence="2">
    <location>
        <begin position="3"/>
        <end position="218"/>
    </location>
</feature>
<proteinExistence type="inferred from homology"/>
<dbReference type="CDD" id="cd01673">
    <property type="entry name" value="dNK"/>
    <property type="match status" value="1"/>
</dbReference>
<comment type="caution">
    <text evidence="3">The sequence shown here is derived from an EMBL/GenBank/DDBJ whole genome shotgun (WGS) entry which is preliminary data.</text>
</comment>
<reference evidence="4" key="1">
    <citation type="journal article" date="2019" name="Int. J. Syst. Evol. Microbiol.">
        <title>The Global Catalogue of Microorganisms (GCM) 10K type strain sequencing project: providing services to taxonomists for standard genome sequencing and annotation.</title>
        <authorList>
            <consortium name="The Broad Institute Genomics Platform"/>
            <consortium name="The Broad Institute Genome Sequencing Center for Infectious Disease"/>
            <person name="Wu L."/>
            <person name="Ma J."/>
        </authorList>
    </citation>
    <scope>NUCLEOTIDE SEQUENCE [LARGE SCALE GENOMIC DNA]</scope>
    <source>
        <strain evidence="4">CCM 8896</strain>
    </source>
</reference>
<dbReference type="InterPro" id="IPR027417">
    <property type="entry name" value="P-loop_NTPase"/>
</dbReference>
<dbReference type="Gene3D" id="3.40.50.300">
    <property type="entry name" value="P-loop containing nucleotide triphosphate hydrolases"/>
    <property type="match status" value="1"/>
</dbReference>
<gene>
    <name evidence="3" type="ORF">ACFQ5M_09095</name>
</gene>
<evidence type="ECO:0000313" key="4">
    <source>
        <dbReference type="Proteomes" id="UP001597267"/>
    </source>
</evidence>
<dbReference type="RefSeq" id="WP_164507037.1">
    <property type="nucleotide sequence ID" value="NZ_JBHTOP010000023.1"/>
</dbReference>
<dbReference type="InterPro" id="IPR050566">
    <property type="entry name" value="Deoxyribonucleoside_kinase"/>
</dbReference>
<keyword evidence="3" id="KW-0418">Kinase</keyword>
<dbReference type="EMBL" id="JBHTOP010000023">
    <property type="protein sequence ID" value="MFD1672251.1"/>
    <property type="molecule type" value="Genomic_DNA"/>
</dbReference>
<dbReference type="InterPro" id="IPR031314">
    <property type="entry name" value="DNK_dom"/>
</dbReference>
<keyword evidence="4" id="KW-1185">Reference proteome</keyword>
<evidence type="ECO:0000256" key="1">
    <source>
        <dbReference type="ARBA" id="ARBA00007420"/>
    </source>
</evidence>
<keyword evidence="3" id="KW-0808">Transferase</keyword>
<protein>
    <submittedName>
        <fullName evidence="3">Deoxynucleoside kinase</fullName>
    </submittedName>
</protein>
<accession>A0ABW4J7I4</accession>
<evidence type="ECO:0000259" key="2">
    <source>
        <dbReference type="Pfam" id="PF01712"/>
    </source>
</evidence>
<organism evidence="3 4">
    <name type="scientific">Agrilactobacillus yilanensis</name>
    <dbReference type="NCBI Taxonomy" id="2485997"/>
    <lineage>
        <taxon>Bacteria</taxon>
        <taxon>Bacillati</taxon>
        <taxon>Bacillota</taxon>
        <taxon>Bacilli</taxon>
        <taxon>Lactobacillales</taxon>
        <taxon>Lactobacillaceae</taxon>
        <taxon>Agrilactobacillus</taxon>
    </lineage>
</organism>
<dbReference type="PIRSF" id="PIRSF000705">
    <property type="entry name" value="DNK"/>
    <property type="match status" value="1"/>
</dbReference>
<dbReference type="Proteomes" id="UP001597267">
    <property type="component" value="Unassembled WGS sequence"/>
</dbReference>